<dbReference type="Pfam" id="PF00931">
    <property type="entry name" value="NB-ARC"/>
    <property type="match status" value="1"/>
</dbReference>
<proteinExistence type="predicted"/>
<reference evidence="5 6" key="1">
    <citation type="submission" date="2020-04" db="EMBL/GenBank/DDBJ databases">
        <title>Plant Genome Project.</title>
        <authorList>
            <person name="Zhang R.-G."/>
        </authorList>
    </citation>
    <scope>NUCLEOTIDE SEQUENCE [LARGE SCALE GENOMIC DNA]</scope>
    <source>
        <strain evidence="5">YNK0</strain>
        <tissue evidence="5">Leaf</tissue>
    </source>
</reference>
<evidence type="ECO:0000256" key="1">
    <source>
        <dbReference type="ARBA" id="ARBA00022821"/>
    </source>
</evidence>
<dbReference type="PRINTS" id="PR00364">
    <property type="entry name" value="DISEASERSIST"/>
</dbReference>
<keyword evidence="1" id="KW-0611">Plant defense</keyword>
<gene>
    <name evidence="5" type="ORF">HHK36_016255</name>
</gene>
<dbReference type="Gene3D" id="1.10.8.430">
    <property type="entry name" value="Helical domain of apoptotic protease-activating factors"/>
    <property type="match status" value="1"/>
</dbReference>
<protein>
    <recommendedName>
        <fullName evidence="4">NB-ARC domain-containing protein</fullName>
    </recommendedName>
</protein>
<keyword evidence="2" id="KW-0547">Nucleotide-binding</keyword>
<feature type="coiled-coil region" evidence="3">
    <location>
        <begin position="25"/>
        <end position="59"/>
    </location>
</feature>
<name>A0A834Z5G6_TETSI</name>
<dbReference type="InterPro" id="IPR027417">
    <property type="entry name" value="P-loop_NTPase"/>
</dbReference>
<evidence type="ECO:0000256" key="2">
    <source>
        <dbReference type="ARBA" id="ARBA00022840"/>
    </source>
</evidence>
<dbReference type="Proteomes" id="UP000655225">
    <property type="component" value="Unassembled WGS sequence"/>
</dbReference>
<dbReference type="PANTHER" id="PTHR33463:SF220">
    <property type="entry name" value="NB-ARC DOMAIN-CONTAINING PROTEIN"/>
    <property type="match status" value="1"/>
</dbReference>
<dbReference type="GO" id="GO:0043531">
    <property type="term" value="F:ADP binding"/>
    <property type="evidence" value="ECO:0007669"/>
    <property type="project" value="InterPro"/>
</dbReference>
<evidence type="ECO:0000313" key="6">
    <source>
        <dbReference type="Proteomes" id="UP000655225"/>
    </source>
</evidence>
<sequence length="427" mass="47763">MSLLSPIVAIFSKIWDCGAVRAVYICELKENLDSLKSEMRKLKGERDEVKRKVNEAHEKQMKPRERVETWLQMVDEIELEVEPVIEKASQRISTMCLGGCCPMNCCSSYKIGKRVAEKLTVVNKLITYGNFIEVADPLALAKVEEMPCRPTVGMDSLLENVWKCLTEEDEVGIIGVHGMEGIGKTTLLKKINNKFLGTGHDFDLVIWIEVSKESNVRKVQKSIGERLGLKLSQDESHDGVRARVIFNVLSKKRFVLLLDDICDPVDFEDVGIPRPNRTNKSKVVITTRSQDVSLRMLAQKNFKAECLSWNEAWDLFQMIVGKETLNSHHQIPELAVRVALECQGLPLAVDTIARTMAGKKAPHEWNDALNNLVRESTSTQCAVHLPATLLTIETVIRPNEIGIDPTLPTTVGAGPSYDLVLPTAGHR</sequence>
<dbReference type="Gene3D" id="3.40.50.300">
    <property type="entry name" value="P-loop containing nucleotide triphosphate hydrolases"/>
    <property type="match status" value="1"/>
</dbReference>
<keyword evidence="2" id="KW-0067">ATP-binding</keyword>
<dbReference type="InterPro" id="IPR002182">
    <property type="entry name" value="NB-ARC"/>
</dbReference>
<dbReference type="FunFam" id="1.10.8.430:FF:000003">
    <property type="entry name" value="Probable disease resistance protein At5g66910"/>
    <property type="match status" value="1"/>
</dbReference>
<comment type="caution">
    <text evidence="5">The sequence shown here is derived from an EMBL/GenBank/DDBJ whole genome shotgun (WGS) entry which is preliminary data.</text>
</comment>
<evidence type="ECO:0000259" key="4">
    <source>
        <dbReference type="Pfam" id="PF00931"/>
    </source>
</evidence>
<dbReference type="InterPro" id="IPR042197">
    <property type="entry name" value="Apaf_helical"/>
</dbReference>
<dbReference type="GO" id="GO:0005524">
    <property type="term" value="F:ATP binding"/>
    <property type="evidence" value="ECO:0007669"/>
    <property type="project" value="UniProtKB-KW"/>
</dbReference>
<dbReference type="OrthoDB" id="664960at2759"/>
<dbReference type="SUPFAM" id="SSF52540">
    <property type="entry name" value="P-loop containing nucleoside triphosphate hydrolases"/>
    <property type="match status" value="1"/>
</dbReference>
<dbReference type="AlphaFoldDB" id="A0A834Z5G6"/>
<dbReference type="PANTHER" id="PTHR33463">
    <property type="entry name" value="NB-ARC DOMAIN-CONTAINING PROTEIN-RELATED"/>
    <property type="match status" value="1"/>
</dbReference>
<organism evidence="5 6">
    <name type="scientific">Tetracentron sinense</name>
    <name type="common">Spur-leaf</name>
    <dbReference type="NCBI Taxonomy" id="13715"/>
    <lineage>
        <taxon>Eukaryota</taxon>
        <taxon>Viridiplantae</taxon>
        <taxon>Streptophyta</taxon>
        <taxon>Embryophyta</taxon>
        <taxon>Tracheophyta</taxon>
        <taxon>Spermatophyta</taxon>
        <taxon>Magnoliopsida</taxon>
        <taxon>Trochodendrales</taxon>
        <taxon>Trochodendraceae</taxon>
        <taxon>Tetracentron</taxon>
    </lineage>
</organism>
<keyword evidence="3" id="KW-0175">Coiled coil</keyword>
<feature type="domain" description="NB-ARC" evidence="4">
    <location>
        <begin position="156"/>
        <end position="325"/>
    </location>
</feature>
<dbReference type="EMBL" id="JABCRI010000011">
    <property type="protein sequence ID" value="KAF8397342.1"/>
    <property type="molecule type" value="Genomic_DNA"/>
</dbReference>
<dbReference type="OMA" id="TWMSKTE"/>
<accession>A0A834Z5G6</accession>
<dbReference type="FunFam" id="3.40.50.300:FF:001091">
    <property type="entry name" value="Probable disease resistance protein At1g61300"/>
    <property type="match status" value="1"/>
</dbReference>
<keyword evidence="6" id="KW-1185">Reference proteome</keyword>
<evidence type="ECO:0000256" key="3">
    <source>
        <dbReference type="SAM" id="Coils"/>
    </source>
</evidence>
<dbReference type="InterPro" id="IPR050905">
    <property type="entry name" value="Plant_NBS-LRR"/>
</dbReference>
<dbReference type="GO" id="GO:0006952">
    <property type="term" value="P:defense response"/>
    <property type="evidence" value="ECO:0007669"/>
    <property type="project" value="UniProtKB-KW"/>
</dbReference>
<evidence type="ECO:0000313" key="5">
    <source>
        <dbReference type="EMBL" id="KAF8397342.1"/>
    </source>
</evidence>